<reference evidence="13" key="1">
    <citation type="journal article" date="2020" name="Mol. Plant Microbe Interact.">
        <title>Genome Sequence of the Biocontrol Agent Coniothyrium minitans strain Conio (IMI 134523).</title>
        <authorList>
            <person name="Patel D."/>
            <person name="Shittu T.A."/>
            <person name="Baroncelli R."/>
            <person name="Muthumeenakshi S."/>
            <person name="Osborne T.H."/>
            <person name="Janganan T.K."/>
            <person name="Sreenivasaprasad S."/>
        </authorList>
    </citation>
    <scope>NUCLEOTIDE SEQUENCE</scope>
    <source>
        <strain evidence="13">Conio</strain>
    </source>
</reference>
<sequence>MRLSPTRILCAAILLLTLLLVSFVTRLLFGQRGFDILPEHSDARRNSNAPDVEYGEDCAPFRAGAFDDVTIVLKLGAGQVATQLPAYFARLSRCTHNVLLFSDRKAEYGGFDIVDALANLRPEYKYNNPDFDIYDKIQHAAVLEEKTTEGWRLDKYKFLPIIELADARRPKSNWFLFLELDTYVNWDNMQRFLASFDPKTPYYFGSPVWPRKKPVFAHGGSGFVLSRGAFNKLMARGRMFAENHRSPGTHLFGKDVRNECCGDEVLAKVLKESGISIRGYWPMFNGESPASLHFNTEQWCEAVLTLHHLSPDDSASLERWEAGRPQRAKPLTFETLFPHIEPALQERRDDWTNLSEDLAYTGKKTAGKSWEACRVACSRVHKCMQYEHVGDTCRLSRSIRLGHAQPVGSQEKATSGWMTNRIEAFKAFDTRRLAWLCDSHTTVIYPIRTLRAWIGVLEFPGVGWVGIRRSVGTGQTSRDSIL</sequence>
<evidence type="ECO:0000313" key="14">
    <source>
        <dbReference type="Proteomes" id="UP000756921"/>
    </source>
</evidence>
<evidence type="ECO:0000256" key="2">
    <source>
        <dbReference type="ARBA" id="ARBA00004922"/>
    </source>
</evidence>
<gene>
    <name evidence="13" type="ORF">PMIN01_06523</name>
</gene>
<dbReference type="AlphaFoldDB" id="A0A9P6GHC2"/>
<dbReference type="EMBL" id="WJXW01000006">
    <property type="protein sequence ID" value="KAF9735118.1"/>
    <property type="molecule type" value="Genomic_DNA"/>
</dbReference>
<keyword evidence="8" id="KW-0547">Nucleotide-binding</keyword>
<feature type="domain" description="Fringe-like glycosyltransferase" evidence="12">
    <location>
        <begin position="169"/>
        <end position="243"/>
    </location>
</feature>
<dbReference type="OrthoDB" id="414175at2759"/>
<evidence type="ECO:0000256" key="1">
    <source>
        <dbReference type="ARBA" id="ARBA00004606"/>
    </source>
</evidence>
<dbReference type="EC" id="2.4.1.122" evidence="4"/>
<keyword evidence="7" id="KW-0812">Transmembrane</keyword>
<dbReference type="PANTHER" id="PTHR23033:SF43">
    <property type="entry name" value="APPLE DOMAIN-CONTAINING PROTEIN"/>
    <property type="match status" value="1"/>
</dbReference>
<evidence type="ECO:0000256" key="9">
    <source>
        <dbReference type="ARBA" id="ARBA00022968"/>
    </source>
</evidence>
<keyword evidence="14" id="KW-1185">Reference proteome</keyword>
<keyword evidence="9" id="KW-0735">Signal-anchor</keyword>
<comment type="subcellular location">
    <subcellularLocation>
        <location evidence="1">Membrane</location>
        <topology evidence="1">Single-pass type II membrane protein</topology>
    </subcellularLocation>
</comment>
<evidence type="ECO:0000256" key="3">
    <source>
        <dbReference type="ARBA" id="ARBA00006462"/>
    </source>
</evidence>
<evidence type="ECO:0000256" key="7">
    <source>
        <dbReference type="ARBA" id="ARBA00022692"/>
    </source>
</evidence>
<keyword evidence="5" id="KW-0328">Glycosyltransferase</keyword>
<dbReference type="InterPro" id="IPR026050">
    <property type="entry name" value="C1GALT1/C1GALT1_chp1"/>
</dbReference>
<keyword evidence="11" id="KW-0472">Membrane</keyword>
<proteinExistence type="inferred from homology"/>
<comment type="pathway">
    <text evidence="2">Protein modification; protein glycosylation.</text>
</comment>
<dbReference type="GO" id="GO:0000166">
    <property type="term" value="F:nucleotide binding"/>
    <property type="evidence" value="ECO:0007669"/>
    <property type="project" value="UniProtKB-KW"/>
</dbReference>
<dbReference type="GO" id="GO:0016263">
    <property type="term" value="F:glycoprotein-N-acetylgalactosamine 3-beta-galactosyltransferase activity"/>
    <property type="evidence" value="ECO:0007669"/>
    <property type="project" value="UniProtKB-EC"/>
</dbReference>
<evidence type="ECO:0000256" key="6">
    <source>
        <dbReference type="ARBA" id="ARBA00022679"/>
    </source>
</evidence>
<keyword evidence="6" id="KW-0808">Transferase</keyword>
<dbReference type="Gene3D" id="3.90.550.50">
    <property type="match status" value="1"/>
</dbReference>
<evidence type="ECO:0000256" key="5">
    <source>
        <dbReference type="ARBA" id="ARBA00022676"/>
    </source>
</evidence>
<dbReference type="GO" id="GO:0016020">
    <property type="term" value="C:membrane"/>
    <property type="evidence" value="ECO:0007669"/>
    <property type="project" value="UniProtKB-SubCell"/>
</dbReference>
<evidence type="ECO:0000256" key="8">
    <source>
        <dbReference type="ARBA" id="ARBA00022741"/>
    </source>
</evidence>
<accession>A0A9P6GHC2</accession>
<dbReference type="Proteomes" id="UP000756921">
    <property type="component" value="Unassembled WGS sequence"/>
</dbReference>
<keyword evidence="10" id="KW-1133">Transmembrane helix</keyword>
<name>A0A9P6GHC2_9PLEO</name>
<dbReference type="PANTHER" id="PTHR23033">
    <property type="entry name" value="BETA1,3-GALACTOSYLTRANSFERASE"/>
    <property type="match status" value="1"/>
</dbReference>
<evidence type="ECO:0000256" key="11">
    <source>
        <dbReference type="ARBA" id="ARBA00023136"/>
    </source>
</evidence>
<dbReference type="InterPro" id="IPR003378">
    <property type="entry name" value="Fringe-like_glycosylTrfase"/>
</dbReference>
<organism evidence="13 14">
    <name type="scientific">Paraphaeosphaeria minitans</name>
    <dbReference type="NCBI Taxonomy" id="565426"/>
    <lineage>
        <taxon>Eukaryota</taxon>
        <taxon>Fungi</taxon>
        <taxon>Dikarya</taxon>
        <taxon>Ascomycota</taxon>
        <taxon>Pezizomycotina</taxon>
        <taxon>Dothideomycetes</taxon>
        <taxon>Pleosporomycetidae</taxon>
        <taxon>Pleosporales</taxon>
        <taxon>Massarineae</taxon>
        <taxon>Didymosphaeriaceae</taxon>
        <taxon>Paraphaeosphaeria</taxon>
    </lineage>
</organism>
<evidence type="ECO:0000259" key="12">
    <source>
        <dbReference type="Pfam" id="PF02434"/>
    </source>
</evidence>
<evidence type="ECO:0000256" key="4">
    <source>
        <dbReference type="ARBA" id="ARBA00012557"/>
    </source>
</evidence>
<evidence type="ECO:0000313" key="13">
    <source>
        <dbReference type="EMBL" id="KAF9735118.1"/>
    </source>
</evidence>
<protein>
    <recommendedName>
        <fullName evidence="4">N-acetylgalactosaminide beta-1,3-galactosyltransferase</fullName>
        <ecNumber evidence="4">2.4.1.122</ecNumber>
    </recommendedName>
</protein>
<comment type="caution">
    <text evidence="13">The sequence shown here is derived from an EMBL/GenBank/DDBJ whole genome shotgun (WGS) entry which is preliminary data.</text>
</comment>
<comment type="similarity">
    <text evidence="3">Belongs to the glycosyltransferase 31 family. Beta3-Gal-T subfamily.</text>
</comment>
<evidence type="ECO:0000256" key="10">
    <source>
        <dbReference type="ARBA" id="ARBA00022989"/>
    </source>
</evidence>
<dbReference type="Pfam" id="PF02434">
    <property type="entry name" value="Fringe"/>
    <property type="match status" value="1"/>
</dbReference>